<evidence type="ECO:0000256" key="13">
    <source>
        <dbReference type="SAM" id="MobiDB-lite"/>
    </source>
</evidence>
<dbReference type="InterPro" id="IPR044492">
    <property type="entry name" value="P_typ_ATPase_HD_dom"/>
</dbReference>
<dbReference type="GO" id="GO:0019829">
    <property type="term" value="F:ATPase-coupled monoatomic cation transmembrane transporter activity"/>
    <property type="evidence" value="ECO:0007669"/>
    <property type="project" value="InterPro"/>
</dbReference>
<evidence type="ECO:0000256" key="6">
    <source>
        <dbReference type="ARBA" id="ARBA00022741"/>
    </source>
</evidence>
<evidence type="ECO:0000313" key="18">
    <source>
        <dbReference type="Ensembl" id="ENSSRHP00000012870.1"/>
    </source>
</evidence>
<evidence type="ECO:0000256" key="2">
    <source>
        <dbReference type="ARBA" id="ARBA00006000"/>
    </source>
</evidence>
<keyword evidence="9" id="KW-0460">Magnesium</keyword>
<dbReference type="Gene3D" id="3.40.1110.10">
    <property type="entry name" value="Calcium-transporting ATPase, cytoplasmic domain N"/>
    <property type="match status" value="1"/>
</dbReference>
<keyword evidence="5" id="KW-0479">Metal-binding</keyword>
<dbReference type="InterPro" id="IPR047821">
    <property type="entry name" value="P5B-type_ATPase"/>
</dbReference>
<keyword evidence="7" id="KW-0967">Endosome</keyword>
<dbReference type="InterPro" id="IPR001757">
    <property type="entry name" value="P_typ_ATPase"/>
</dbReference>
<feature type="region of interest" description="Disordered" evidence="13">
    <location>
        <begin position="300"/>
        <end position="321"/>
    </location>
</feature>
<feature type="domain" description="P5B-type ATPase N-terminal" evidence="17">
    <location>
        <begin position="14"/>
        <end position="74"/>
    </location>
</feature>
<reference evidence="18" key="2">
    <citation type="submission" date="2025-09" db="UniProtKB">
        <authorList>
            <consortium name="Ensembl"/>
        </authorList>
    </citation>
    <scope>IDENTIFICATION</scope>
</reference>
<dbReference type="PROSITE" id="PS00154">
    <property type="entry name" value="ATPASE_E1_E2"/>
    <property type="match status" value="1"/>
</dbReference>
<dbReference type="PRINTS" id="PR00119">
    <property type="entry name" value="CATATPASE"/>
</dbReference>
<dbReference type="SFLD" id="SFLDG00002">
    <property type="entry name" value="C1.7:_P-type_atpase_like"/>
    <property type="match status" value="1"/>
</dbReference>
<dbReference type="GO" id="GO:0046872">
    <property type="term" value="F:metal ion binding"/>
    <property type="evidence" value="ECO:0007669"/>
    <property type="project" value="UniProtKB-KW"/>
</dbReference>
<dbReference type="FunFam" id="3.40.50.1000:FF:000045">
    <property type="entry name" value="Cation-transporting ATPase"/>
    <property type="match status" value="1"/>
</dbReference>
<dbReference type="Pfam" id="PF13246">
    <property type="entry name" value="Cation_ATPase"/>
    <property type="match status" value="1"/>
</dbReference>
<dbReference type="InterPro" id="IPR059000">
    <property type="entry name" value="ATPase_P-type_domA"/>
</dbReference>
<dbReference type="NCBIfam" id="TIGR01657">
    <property type="entry name" value="P-ATPase-V"/>
    <property type="match status" value="1"/>
</dbReference>
<dbReference type="GO" id="GO:0031902">
    <property type="term" value="C:late endosome membrane"/>
    <property type="evidence" value="ECO:0007669"/>
    <property type="project" value="UniProtKB-SubCell"/>
</dbReference>
<dbReference type="InterPro" id="IPR008250">
    <property type="entry name" value="ATPase_P-typ_transduc_dom_A_sf"/>
</dbReference>
<gene>
    <name evidence="18" type="primary">LOC107715810</name>
</gene>
<evidence type="ECO:0000256" key="8">
    <source>
        <dbReference type="ARBA" id="ARBA00022840"/>
    </source>
</evidence>
<dbReference type="SUPFAM" id="SSF81653">
    <property type="entry name" value="Calcium ATPase, transduction domain A"/>
    <property type="match status" value="1"/>
</dbReference>
<evidence type="ECO:0000256" key="5">
    <source>
        <dbReference type="ARBA" id="ARBA00022723"/>
    </source>
</evidence>
<dbReference type="AlphaFoldDB" id="A0A673GJF0"/>
<dbReference type="SFLD" id="SFLDF00027">
    <property type="entry name" value="p-type_atpase"/>
    <property type="match status" value="1"/>
</dbReference>
<keyword evidence="10" id="KW-1278">Translocase</keyword>
<dbReference type="SUPFAM" id="SSF56784">
    <property type="entry name" value="HAD-like"/>
    <property type="match status" value="1"/>
</dbReference>
<keyword evidence="11 14" id="KW-1133">Transmembrane helix</keyword>
<dbReference type="SUPFAM" id="SSF81660">
    <property type="entry name" value="Metal cation-transporting ATPase, ATP-binding domain N"/>
    <property type="match status" value="1"/>
</dbReference>
<feature type="transmembrane region" description="Helical" evidence="14">
    <location>
        <begin position="912"/>
        <end position="930"/>
    </location>
</feature>
<evidence type="ECO:0000256" key="12">
    <source>
        <dbReference type="ARBA" id="ARBA00023136"/>
    </source>
</evidence>
<keyword evidence="8" id="KW-0067">ATP-binding</keyword>
<feature type="transmembrane region" description="Helical" evidence="14">
    <location>
        <begin position="1006"/>
        <end position="1023"/>
    </location>
</feature>
<evidence type="ECO:0000259" key="16">
    <source>
        <dbReference type="Pfam" id="PF00690"/>
    </source>
</evidence>
<dbReference type="GO" id="GO:0015203">
    <property type="term" value="F:polyamine transmembrane transporter activity"/>
    <property type="evidence" value="ECO:0007669"/>
    <property type="project" value="TreeGrafter"/>
</dbReference>
<keyword evidence="6" id="KW-0547">Nucleotide-binding</keyword>
<keyword evidence="19" id="KW-1185">Reference proteome</keyword>
<organism evidence="18 19">
    <name type="scientific">Sinocyclocheilus rhinocerous</name>
    <dbReference type="NCBI Taxonomy" id="307959"/>
    <lineage>
        <taxon>Eukaryota</taxon>
        <taxon>Metazoa</taxon>
        <taxon>Chordata</taxon>
        <taxon>Craniata</taxon>
        <taxon>Vertebrata</taxon>
        <taxon>Euteleostomi</taxon>
        <taxon>Actinopterygii</taxon>
        <taxon>Neopterygii</taxon>
        <taxon>Teleostei</taxon>
        <taxon>Ostariophysi</taxon>
        <taxon>Cypriniformes</taxon>
        <taxon>Cyprinidae</taxon>
        <taxon>Cyprininae</taxon>
        <taxon>Sinocyclocheilus</taxon>
    </lineage>
</organism>
<dbReference type="InterPro" id="IPR023214">
    <property type="entry name" value="HAD_sf"/>
</dbReference>
<dbReference type="InterPro" id="IPR018303">
    <property type="entry name" value="ATPase_P-typ_P_site"/>
</dbReference>
<evidence type="ECO:0000256" key="10">
    <source>
        <dbReference type="ARBA" id="ARBA00022967"/>
    </source>
</evidence>
<evidence type="ECO:0000259" key="15">
    <source>
        <dbReference type="Pfam" id="PF00122"/>
    </source>
</evidence>
<dbReference type="InterPro" id="IPR036412">
    <property type="entry name" value="HAD-like_sf"/>
</dbReference>
<feature type="transmembrane region" description="Helical" evidence="14">
    <location>
        <begin position="1048"/>
        <end position="1068"/>
    </location>
</feature>
<dbReference type="GO" id="GO:0016887">
    <property type="term" value="F:ATP hydrolysis activity"/>
    <property type="evidence" value="ECO:0007669"/>
    <property type="project" value="InterPro"/>
</dbReference>
<keyword evidence="3" id="KW-0597">Phosphoprotein</keyword>
<dbReference type="GO" id="GO:0015662">
    <property type="term" value="F:P-type ion transporter activity"/>
    <property type="evidence" value="ECO:0007669"/>
    <property type="project" value="InterPro"/>
</dbReference>
<keyword evidence="4 14" id="KW-0812">Transmembrane</keyword>
<name>A0A673GJF0_9TELE</name>
<dbReference type="PANTHER" id="PTHR45630:SF12">
    <property type="entry name" value="POLYAMINE-TRANSPORTING ATPASE 13A3"/>
    <property type="match status" value="1"/>
</dbReference>
<evidence type="ECO:0000256" key="14">
    <source>
        <dbReference type="SAM" id="Phobius"/>
    </source>
</evidence>
<feature type="domain" description="P-type ATPase A" evidence="15">
    <location>
        <begin position="241"/>
        <end position="369"/>
    </location>
</feature>
<dbReference type="NCBIfam" id="TIGR01494">
    <property type="entry name" value="ATPase_P-type"/>
    <property type="match status" value="2"/>
</dbReference>
<evidence type="ECO:0000259" key="17">
    <source>
        <dbReference type="Pfam" id="PF12409"/>
    </source>
</evidence>
<dbReference type="InterPro" id="IPR023298">
    <property type="entry name" value="ATPase_P-typ_TM_dom_sf"/>
</dbReference>
<evidence type="ECO:0000256" key="4">
    <source>
        <dbReference type="ARBA" id="ARBA00022692"/>
    </source>
</evidence>
<dbReference type="SFLD" id="SFLDS00003">
    <property type="entry name" value="Haloacid_Dehalogenase"/>
    <property type="match status" value="1"/>
</dbReference>
<evidence type="ECO:0000256" key="3">
    <source>
        <dbReference type="ARBA" id="ARBA00022553"/>
    </source>
</evidence>
<dbReference type="Gene3D" id="3.40.50.1000">
    <property type="entry name" value="HAD superfamily/HAD-like"/>
    <property type="match status" value="1"/>
</dbReference>
<feature type="transmembrane region" description="Helical" evidence="14">
    <location>
        <begin position="203"/>
        <end position="225"/>
    </location>
</feature>
<dbReference type="InterPro" id="IPR023299">
    <property type="entry name" value="ATPase_P-typ_cyto_dom_N"/>
</dbReference>
<dbReference type="FunFam" id="1.20.1110.10:FF:000023">
    <property type="entry name" value="Cation-transporting ATPase"/>
    <property type="match status" value="1"/>
</dbReference>
<proteinExistence type="inferred from homology"/>
<evidence type="ECO:0000256" key="7">
    <source>
        <dbReference type="ARBA" id="ARBA00022753"/>
    </source>
</evidence>
<evidence type="ECO:0000256" key="1">
    <source>
        <dbReference type="ARBA" id="ARBA00004107"/>
    </source>
</evidence>
<protein>
    <submittedName>
        <fullName evidence="18">Probable cation-transporting ATPase 13A3</fullName>
    </submittedName>
</protein>
<keyword evidence="12 14" id="KW-0472">Membrane</keyword>
<comment type="subcellular location">
    <subcellularLocation>
        <location evidence="1">Late endosome membrane</location>
        <topology evidence="1">Multi-pass membrane protein</topology>
    </subcellularLocation>
</comment>
<feature type="domain" description="Cation-transporting P-type ATPase N-terminal" evidence="16">
    <location>
        <begin position="135"/>
        <end position="198"/>
    </location>
</feature>
<dbReference type="SUPFAM" id="SSF81665">
    <property type="entry name" value="Calcium ATPase, transmembrane domain M"/>
    <property type="match status" value="1"/>
</dbReference>
<dbReference type="PANTHER" id="PTHR45630">
    <property type="entry name" value="CATION-TRANSPORTING ATPASE-RELATED"/>
    <property type="match status" value="1"/>
</dbReference>
<evidence type="ECO:0000256" key="9">
    <source>
        <dbReference type="ARBA" id="ARBA00022842"/>
    </source>
</evidence>
<accession>A0A673GJF0</accession>
<dbReference type="Proteomes" id="UP000472270">
    <property type="component" value="Unassembled WGS sequence"/>
</dbReference>
<feature type="transmembrane region" description="Helical" evidence="14">
    <location>
        <begin position="29"/>
        <end position="50"/>
    </location>
</feature>
<evidence type="ECO:0000256" key="11">
    <source>
        <dbReference type="ARBA" id="ARBA00022989"/>
    </source>
</evidence>
<dbReference type="InterPro" id="IPR004014">
    <property type="entry name" value="ATPase_P-typ_cation-transptr_N"/>
</dbReference>
<dbReference type="InterPro" id="IPR006544">
    <property type="entry name" value="P-type_TPase_V"/>
</dbReference>
<feature type="transmembrane region" description="Helical" evidence="14">
    <location>
        <begin position="874"/>
        <end position="900"/>
    </location>
</feature>
<dbReference type="Ensembl" id="ENSSRHT00000013337.1">
    <property type="protein sequence ID" value="ENSSRHP00000012870.1"/>
    <property type="gene ID" value="ENSSRHG00000007012.1"/>
</dbReference>
<dbReference type="GO" id="GO:0005524">
    <property type="term" value="F:ATP binding"/>
    <property type="evidence" value="ECO:0007669"/>
    <property type="project" value="UniProtKB-KW"/>
</dbReference>
<dbReference type="FunFam" id="2.70.150.10:FF:000017">
    <property type="entry name" value="Cation-transporting ATPase"/>
    <property type="match status" value="1"/>
</dbReference>
<dbReference type="Gene3D" id="2.70.150.10">
    <property type="entry name" value="Calcium-transporting ATPase, cytoplasmic transduction domain A"/>
    <property type="match status" value="1"/>
</dbReference>
<comment type="similarity">
    <text evidence="2">Belongs to the cation transport ATPase (P-type) (TC 3.A.3) family. Type V subfamily.</text>
</comment>
<dbReference type="FunFam" id="3.40.1110.10:FF:000026">
    <property type="entry name" value="Cation-transporting ATPase"/>
    <property type="match status" value="1"/>
</dbReference>
<feature type="transmembrane region" description="Helical" evidence="14">
    <location>
        <begin position="950"/>
        <end position="972"/>
    </location>
</feature>
<dbReference type="Pfam" id="PF12409">
    <property type="entry name" value="P5-ATPase"/>
    <property type="match status" value="1"/>
</dbReference>
<dbReference type="InterPro" id="IPR047819">
    <property type="entry name" value="P5A-ATPase_N"/>
</dbReference>
<feature type="compositionally biased region" description="Basic and acidic residues" evidence="13">
    <location>
        <begin position="1108"/>
        <end position="1125"/>
    </location>
</feature>
<sequence>MEKEDLKIVNKGLEDEMELSGYRLCRWKLVLVGLGGLCTGSFLFLLLYWMPEWCVKATCTRTTVRDADVALLRSTVCIKPQENFLGSLTPRILTCLVHPDMLRYFGSRRYFTLHSTKYFWNDSIQNFEVLKGLEDLSMTCSSVHSKHSAGLNKNQQEYRRFFFGLNEIDVKVPSLFKLLIKEVLNPFYIFQLFSVILWCTDEYYYYAMAIVVMSVISIATSLYTIKKQYVMLHDMVAAHSTVRVTVYRGENETEEALSTDLVPGDVIVIPSNGIVMPCDAVLICGTCIVNESMLTGESVPVTKTDLPNPQRDKKGGDGDEIYSTEEHKRHTLFCGTNVIQTRYYTGEMVKAVVVRTGFSTAKGQLIRSILYPKPTDFKLYRDAYLFLLCLVAVASVVFVYSLEPVKEIIVKSLDIITITVPPALPAAMTAGIVYAQRRLKKVGIFSISPQRINICGQLNLVCFDKTGTLTEDGLDMWGIQRAEDEKADDKSLVTTKFVSCMATCHSLTKIEGQLSGDPLDLKMFEATGWILVEATEEETAHHDRIELTYVKPPNQLLPPPVISPEQDMASYMIGIVRQFSFSSALQRMSVVVRQIGERRMDAYLKGAPEVVASLCKKETVPEDFAEVLEDYTKQGFRVIALAHRRLESKLTFHKVQNINRDQIEKNMDFLGLIIMQNKLKTETPGVLEDLRRANIRTVMVTGDNMLTAISVARDCGMIQPQDRVIIADALPPKDGQAAKITWHYADKPNQSPIIMEDGHSVDEMKTPEQYHFAMSGKSFAVITEHFQDLLQKLVLHGTVFARMAPDQKTQLVETLESVDYFVGMCGDGANDCGALKRAHAGISLSELEASVASPFTSTTPSITCVPNLIREGRAALITSFCVFKFMALYSIIQCLSVALLYSIRSNLGDFQFLFIDMAIILLIVFTMSLNSAWKELVARRPPSGLVSGPLLFSVLTQILICLGFQIMAFLLIQELDCFYNCSAPHHMDNSTEEEPKERIMNDVNTTLFFVSSFQYLIVAIIFSKGKPFRQPSYKNCKDEPFSLVCVPLSWRVSMVLIVLGNTLVSVFIEEGIDMFGTKCLSWLCCRQKKVPKARYMHLAQELSVDPDWPPKPKSTTEAKPAPHPDDCSYQIEAVS</sequence>
<feature type="transmembrane region" description="Helical" evidence="14">
    <location>
        <begin position="383"/>
        <end position="402"/>
    </location>
</feature>
<dbReference type="CDD" id="cd07542">
    <property type="entry name" value="P-type_ATPase_cation"/>
    <property type="match status" value="1"/>
</dbReference>
<dbReference type="Pfam" id="PF00122">
    <property type="entry name" value="E1-E2_ATPase"/>
    <property type="match status" value="1"/>
</dbReference>
<feature type="region of interest" description="Disordered" evidence="13">
    <location>
        <begin position="1105"/>
        <end position="1125"/>
    </location>
</feature>
<dbReference type="GO" id="GO:0006874">
    <property type="term" value="P:intracellular calcium ion homeostasis"/>
    <property type="evidence" value="ECO:0007669"/>
    <property type="project" value="TreeGrafter"/>
</dbReference>
<dbReference type="Pfam" id="PF00690">
    <property type="entry name" value="Cation_ATPase_N"/>
    <property type="match status" value="1"/>
</dbReference>
<evidence type="ECO:0000313" key="19">
    <source>
        <dbReference type="Proteomes" id="UP000472270"/>
    </source>
</evidence>
<reference evidence="18" key="1">
    <citation type="submission" date="2025-08" db="UniProtKB">
        <authorList>
            <consortium name="Ensembl"/>
        </authorList>
    </citation>
    <scope>IDENTIFICATION</scope>
</reference>